<proteinExistence type="predicted"/>
<dbReference type="SUPFAM" id="SSF57701">
    <property type="entry name" value="Zn2/Cys6 DNA-binding domain"/>
    <property type="match status" value="1"/>
</dbReference>
<dbReference type="InterPro" id="IPR021858">
    <property type="entry name" value="Fun_TF"/>
</dbReference>
<dbReference type="InterPro" id="IPR053178">
    <property type="entry name" value="Osmoadaptation_assoc"/>
</dbReference>
<dbReference type="PANTHER" id="PTHR38111">
    <property type="entry name" value="ZN(2)-C6 FUNGAL-TYPE DOMAIN-CONTAINING PROTEIN-RELATED"/>
    <property type="match status" value="1"/>
</dbReference>
<dbReference type="Proteomes" id="UP000800235">
    <property type="component" value="Unassembled WGS sequence"/>
</dbReference>
<reference evidence="4" key="1">
    <citation type="journal article" date="2020" name="Stud. Mycol.">
        <title>101 Dothideomycetes genomes: a test case for predicting lifestyles and emergence of pathogens.</title>
        <authorList>
            <person name="Haridas S."/>
            <person name="Albert R."/>
            <person name="Binder M."/>
            <person name="Bloem J."/>
            <person name="Labutti K."/>
            <person name="Salamov A."/>
            <person name="Andreopoulos B."/>
            <person name="Baker S."/>
            <person name="Barry K."/>
            <person name="Bills G."/>
            <person name="Bluhm B."/>
            <person name="Cannon C."/>
            <person name="Castanera R."/>
            <person name="Culley D."/>
            <person name="Daum C."/>
            <person name="Ezra D."/>
            <person name="Gonzalez J."/>
            <person name="Henrissat B."/>
            <person name="Kuo A."/>
            <person name="Liang C."/>
            <person name="Lipzen A."/>
            <person name="Lutzoni F."/>
            <person name="Magnuson J."/>
            <person name="Mondo S."/>
            <person name="Nolan M."/>
            <person name="Ohm R."/>
            <person name="Pangilinan J."/>
            <person name="Park H.-J."/>
            <person name="Ramirez L."/>
            <person name="Alfaro M."/>
            <person name="Sun H."/>
            <person name="Tritt A."/>
            <person name="Yoshinaga Y."/>
            <person name="Zwiers L.-H."/>
            <person name="Turgeon B."/>
            <person name="Goodwin S."/>
            <person name="Spatafora J."/>
            <person name="Crous P."/>
            <person name="Grigoriev I."/>
        </authorList>
    </citation>
    <scope>NUCLEOTIDE SEQUENCE</scope>
    <source>
        <strain evidence="4">CBS 130266</strain>
    </source>
</reference>
<name>A0A9P4U2H0_9PEZI</name>
<dbReference type="Pfam" id="PF11951">
    <property type="entry name" value="Fungal_trans_2"/>
    <property type="match status" value="1"/>
</dbReference>
<accession>A0A9P4U2H0</accession>
<dbReference type="AlphaFoldDB" id="A0A9P4U2H0"/>
<dbReference type="CDD" id="cd00067">
    <property type="entry name" value="GAL4"/>
    <property type="match status" value="1"/>
</dbReference>
<comment type="caution">
    <text evidence="4">The sequence shown here is derived from an EMBL/GenBank/DDBJ whole genome shotgun (WGS) entry which is preliminary data.</text>
</comment>
<evidence type="ECO:0000256" key="1">
    <source>
        <dbReference type="ARBA" id="ARBA00023242"/>
    </source>
</evidence>
<dbReference type="EMBL" id="MU007012">
    <property type="protein sequence ID" value="KAF2435769.1"/>
    <property type="molecule type" value="Genomic_DNA"/>
</dbReference>
<dbReference type="PROSITE" id="PS50048">
    <property type="entry name" value="ZN2_CY6_FUNGAL_2"/>
    <property type="match status" value="1"/>
</dbReference>
<evidence type="ECO:0000256" key="2">
    <source>
        <dbReference type="SAM" id="MobiDB-lite"/>
    </source>
</evidence>
<dbReference type="SMART" id="SM00066">
    <property type="entry name" value="GAL4"/>
    <property type="match status" value="1"/>
</dbReference>
<dbReference type="PROSITE" id="PS00463">
    <property type="entry name" value="ZN2_CY6_FUNGAL_1"/>
    <property type="match status" value="1"/>
</dbReference>
<feature type="region of interest" description="Disordered" evidence="2">
    <location>
        <begin position="506"/>
        <end position="526"/>
    </location>
</feature>
<organism evidence="4 5">
    <name type="scientific">Tothia fuscella</name>
    <dbReference type="NCBI Taxonomy" id="1048955"/>
    <lineage>
        <taxon>Eukaryota</taxon>
        <taxon>Fungi</taxon>
        <taxon>Dikarya</taxon>
        <taxon>Ascomycota</taxon>
        <taxon>Pezizomycotina</taxon>
        <taxon>Dothideomycetes</taxon>
        <taxon>Pleosporomycetidae</taxon>
        <taxon>Venturiales</taxon>
        <taxon>Cylindrosympodiaceae</taxon>
        <taxon>Tothia</taxon>
    </lineage>
</organism>
<sequence>MVGVPGRSKGCLTCKKRKKGCDQKRPICGQCQKAKIICGGYAPSTTFVPFRPERADSAERATGRDATALGLRLSPTSDSGQSLNRTASQSRIIDEYWQIFFPNVVLAQTSASLPIESMGSWAYVVQEAGKETSFVKTALLAVTLANLSRRSGEEGLRIAAIEAYSASLREVNLSLQDPRRQQSDLLLAVIKLLALYESSGGSGGSKSGPNWEKHSMGVTRLLSVRGPEKHTEDLAHALFLDARYQAATISIKQRKPCILAEREWMLRPWLTRPKSIRDNIIDIMLQLPAILECYDKAIALEESSQEEDSARYLFFQLCKIFDAEVQSFLRKLKIGIDAVLLARIENGIPEDFDMRHAFLAQTMAMYWAMAVLYTHTVQLAFQHFQISVPSPASSRDFFEPSQYALNIGRSVKYFFRHDAGKMNAHTFSYPLSMALQYMAFTQEAETGGYHLLTDAFTLGDTGSMIRDFLVSIQASASEGKINSDPQRHDYEAIRARATAWFTYTKRPSRKSSPAPNPVLGQHMIMQ</sequence>
<dbReference type="Pfam" id="PF00172">
    <property type="entry name" value="Zn_clus"/>
    <property type="match status" value="1"/>
</dbReference>
<dbReference type="PANTHER" id="PTHR38111:SF11">
    <property type="entry name" value="TRANSCRIPTION FACTOR DOMAIN-CONTAINING PROTEIN-RELATED"/>
    <property type="match status" value="1"/>
</dbReference>
<dbReference type="GO" id="GO:0008270">
    <property type="term" value="F:zinc ion binding"/>
    <property type="evidence" value="ECO:0007669"/>
    <property type="project" value="InterPro"/>
</dbReference>
<evidence type="ECO:0000259" key="3">
    <source>
        <dbReference type="PROSITE" id="PS50048"/>
    </source>
</evidence>
<dbReference type="Gene3D" id="4.10.240.10">
    <property type="entry name" value="Zn(2)-C6 fungal-type DNA-binding domain"/>
    <property type="match status" value="1"/>
</dbReference>
<dbReference type="GO" id="GO:0000981">
    <property type="term" value="F:DNA-binding transcription factor activity, RNA polymerase II-specific"/>
    <property type="evidence" value="ECO:0007669"/>
    <property type="project" value="InterPro"/>
</dbReference>
<keyword evidence="1" id="KW-0539">Nucleus</keyword>
<feature type="domain" description="Zn(2)-C6 fungal-type" evidence="3">
    <location>
        <begin position="10"/>
        <end position="38"/>
    </location>
</feature>
<dbReference type="InterPro" id="IPR001138">
    <property type="entry name" value="Zn2Cys6_DnaBD"/>
</dbReference>
<dbReference type="OrthoDB" id="3525185at2759"/>
<dbReference type="InterPro" id="IPR036864">
    <property type="entry name" value="Zn2-C6_fun-type_DNA-bd_sf"/>
</dbReference>
<evidence type="ECO:0000313" key="4">
    <source>
        <dbReference type="EMBL" id="KAF2435769.1"/>
    </source>
</evidence>
<evidence type="ECO:0000313" key="5">
    <source>
        <dbReference type="Proteomes" id="UP000800235"/>
    </source>
</evidence>
<protein>
    <recommendedName>
        <fullName evidence="3">Zn(2)-C6 fungal-type domain-containing protein</fullName>
    </recommendedName>
</protein>
<gene>
    <name evidence="4" type="ORF">EJ08DRAFT_645457</name>
</gene>
<keyword evidence="5" id="KW-1185">Reference proteome</keyword>